<protein>
    <submittedName>
        <fullName evidence="2">Uncharacterized protein</fullName>
    </submittedName>
</protein>
<dbReference type="Proteomes" id="UP000238479">
    <property type="component" value="Chromosome 1"/>
</dbReference>
<dbReference type="EMBL" id="PDCK01000039">
    <property type="protein sequence ID" value="PRQ56761.1"/>
    <property type="molecule type" value="Genomic_DNA"/>
</dbReference>
<comment type="caution">
    <text evidence="2">The sequence shown here is derived from an EMBL/GenBank/DDBJ whole genome shotgun (WGS) entry which is preliminary data.</text>
</comment>
<proteinExistence type="predicted"/>
<dbReference type="AlphaFoldDB" id="A0A2P6SDJ9"/>
<keyword evidence="1" id="KW-0812">Transmembrane</keyword>
<gene>
    <name evidence="2" type="ORF">RchiOBHm_Chr1g0340851</name>
</gene>
<organism evidence="2 3">
    <name type="scientific">Rosa chinensis</name>
    <name type="common">China rose</name>
    <dbReference type="NCBI Taxonomy" id="74649"/>
    <lineage>
        <taxon>Eukaryota</taxon>
        <taxon>Viridiplantae</taxon>
        <taxon>Streptophyta</taxon>
        <taxon>Embryophyta</taxon>
        <taxon>Tracheophyta</taxon>
        <taxon>Spermatophyta</taxon>
        <taxon>Magnoliopsida</taxon>
        <taxon>eudicotyledons</taxon>
        <taxon>Gunneridae</taxon>
        <taxon>Pentapetalae</taxon>
        <taxon>rosids</taxon>
        <taxon>fabids</taxon>
        <taxon>Rosales</taxon>
        <taxon>Rosaceae</taxon>
        <taxon>Rosoideae</taxon>
        <taxon>Rosoideae incertae sedis</taxon>
        <taxon>Rosa</taxon>
    </lineage>
</organism>
<accession>A0A2P6SDJ9</accession>
<keyword evidence="1" id="KW-0472">Membrane</keyword>
<keyword evidence="1" id="KW-1133">Transmembrane helix</keyword>
<evidence type="ECO:0000313" key="2">
    <source>
        <dbReference type="EMBL" id="PRQ56761.1"/>
    </source>
</evidence>
<evidence type="ECO:0000313" key="3">
    <source>
        <dbReference type="Proteomes" id="UP000238479"/>
    </source>
</evidence>
<sequence length="50" mass="5499">MAVSGYSNNLAYPHMSNGNTYLLVPACSLSLYLLEVPWALEGLLIQLVMQ</sequence>
<keyword evidence="3" id="KW-1185">Reference proteome</keyword>
<name>A0A2P6SDJ9_ROSCH</name>
<evidence type="ECO:0000256" key="1">
    <source>
        <dbReference type="SAM" id="Phobius"/>
    </source>
</evidence>
<reference evidence="2 3" key="1">
    <citation type="journal article" date="2018" name="Nat. Genet.">
        <title>The Rosa genome provides new insights in the design of modern roses.</title>
        <authorList>
            <person name="Bendahmane M."/>
        </authorList>
    </citation>
    <scope>NUCLEOTIDE SEQUENCE [LARGE SCALE GENOMIC DNA]</scope>
    <source>
        <strain evidence="3">cv. Old Blush</strain>
    </source>
</reference>
<dbReference type="Gramene" id="PRQ56761">
    <property type="protein sequence ID" value="PRQ56761"/>
    <property type="gene ID" value="RchiOBHm_Chr1g0340851"/>
</dbReference>
<feature type="transmembrane region" description="Helical" evidence="1">
    <location>
        <begin position="20"/>
        <end position="40"/>
    </location>
</feature>